<evidence type="ECO:0008006" key="2">
    <source>
        <dbReference type="Google" id="ProtNLM"/>
    </source>
</evidence>
<protein>
    <recommendedName>
        <fullName evidence="2">OTU domain-containing protein</fullName>
    </recommendedName>
</protein>
<dbReference type="InParanoid" id="A0A1X7UTG2"/>
<accession>A0A1X7UTG2</accession>
<reference evidence="1" key="1">
    <citation type="submission" date="2017-05" db="UniProtKB">
        <authorList>
            <consortium name="EnsemblMetazoa"/>
        </authorList>
    </citation>
    <scope>IDENTIFICATION</scope>
</reference>
<name>A0A1X7UTG2_AMPQE</name>
<proteinExistence type="predicted"/>
<organism evidence="1">
    <name type="scientific">Amphimedon queenslandica</name>
    <name type="common">Sponge</name>
    <dbReference type="NCBI Taxonomy" id="400682"/>
    <lineage>
        <taxon>Eukaryota</taxon>
        <taxon>Metazoa</taxon>
        <taxon>Porifera</taxon>
        <taxon>Demospongiae</taxon>
        <taxon>Heteroscleromorpha</taxon>
        <taxon>Haplosclerida</taxon>
        <taxon>Niphatidae</taxon>
        <taxon>Amphimedon</taxon>
    </lineage>
</organism>
<dbReference type="EnsemblMetazoa" id="Aqu2.1.31280_001">
    <property type="protein sequence ID" value="Aqu2.1.31280_001"/>
    <property type="gene ID" value="Aqu2.1.31280"/>
</dbReference>
<dbReference type="AlphaFoldDB" id="A0A1X7UTG2"/>
<sequence>MMSSLLMKSLPTKILWEGDNGIMCITLVMKDFKEGGEILNLKFLTAVKIFPGSPNTPLSDKSVPNSTLDVPADGSCLFNAISCLITWSFSQHYE</sequence>
<evidence type="ECO:0000313" key="1">
    <source>
        <dbReference type="EnsemblMetazoa" id="Aqu2.1.31280_001"/>
    </source>
</evidence>